<name>A0A543CBZ3_9ACTN</name>
<dbReference type="Pfam" id="PF11392">
    <property type="entry name" value="AllH"/>
    <property type="match status" value="1"/>
</dbReference>
<evidence type="ECO:0000313" key="1">
    <source>
        <dbReference type="EMBL" id="TQL94602.1"/>
    </source>
</evidence>
<comment type="caution">
    <text evidence="1">The sequence shown here is derived from an EMBL/GenBank/DDBJ whole genome shotgun (WGS) entry which is preliminary data.</text>
</comment>
<accession>A0A543CBZ3</accession>
<proteinExistence type="predicted"/>
<protein>
    <submittedName>
        <fullName evidence="1">Uncharacterized protein DUF2877</fullName>
    </submittedName>
</protein>
<evidence type="ECO:0000313" key="2">
    <source>
        <dbReference type="Proteomes" id="UP000316096"/>
    </source>
</evidence>
<organism evidence="1 2">
    <name type="scientific">Actinoallomurus bryophytorum</name>
    <dbReference type="NCBI Taxonomy" id="1490222"/>
    <lineage>
        <taxon>Bacteria</taxon>
        <taxon>Bacillati</taxon>
        <taxon>Actinomycetota</taxon>
        <taxon>Actinomycetes</taxon>
        <taxon>Streptosporangiales</taxon>
        <taxon>Thermomonosporaceae</taxon>
        <taxon>Actinoallomurus</taxon>
    </lineage>
</organism>
<dbReference type="Proteomes" id="UP000316096">
    <property type="component" value="Unassembled WGS sequence"/>
</dbReference>
<dbReference type="AlphaFoldDB" id="A0A543CBZ3"/>
<reference evidence="1 2" key="1">
    <citation type="submission" date="2019-06" db="EMBL/GenBank/DDBJ databases">
        <title>Sequencing the genomes of 1000 actinobacteria strains.</title>
        <authorList>
            <person name="Klenk H.-P."/>
        </authorList>
    </citation>
    <scope>NUCLEOTIDE SEQUENCE [LARGE SCALE GENOMIC DNA]</scope>
    <source>
        <strain evidence="1 2">DSM 102200</strain>
    </source>
</reference>
<dbReference type="InterPro" id="IPR021530">
    <property type="entry name" value="AllH-like"/>
</dbReference>
<dbReference type="EMBL" id="VFOZ01000001">
    <property type="protein sequence ID" value="TQL94602.1"/>
    <property type="molecule type" value="Genomic_DNA"/>
</dbReference>
<gene>
    <name evidence="1" type="ORF">FB559_0078</name>
</gene>
<keyword evidence="2" id="KW-1185">Reference proteome</keyword>
<sequence length="313" mass="31951">MPLSTARRRPRPAPEHGSHAVTVPTLAGAASLGVRTALSGPRRHGRVIAVFPSAVYLQVARSPEPAVIALTTSDAVRPPNAVVLAVPTRQEPFRSVREGDETFVGDGCVLVGGRLRARVRRWWDPTPVLGPLSLARLSHGERALDAVTGPWGLSGHAAPKNLADACLAGDLARAVDAAERIVGLGPGLTPSGDDALAGLLLALRLLGGAVPGGGRAVWLADWLGAAVTAHAGERTTSLAATLLHCAARGQASMEAAAVLRGIAGQDPLVPATRRLLATGHTSGADLAWGLLLGCRSALALSAAHPPRRGGSGT</sequence>